<feature type="transmembrane region" description="Helical" evidence="1">
    <location>
        <begin position="137"/>
        <end position="153"/>
    </location>
</feature>
<name>A0AA96QZD6_9CAUD</name>
<feature type="transmembrane region" description="Helical" evidence="1">
    <location>
        <begin position="103"/>
        <end position="121"/>
    </location>
</feature>
<organism evidence="2">
    <name type="scientific">Staphylococcus phage vB_VibM_10AMN12</name>
    <dbReference type="NCBI Taxonomy" id="3076785"/>
    <lineage>
        <taxon>Viruses</taxon>
        <taxon>Duplodnaviria</taxon>
        <taxon>Heunggongvirae</taxon>
        <taxon>Uroviricota</taxon>
        <taxon>Caudoviricetes</taxon>
    </lineage>
</organism>
<dbReference type="EMBL" id="OR481006">
    <property type="protein sequence ID" value="WNO47453.1"/>
    <property type="molecule type" value="Genomic_DNA"/>
</dbReference>
<feature type="transmembrane region" description="Helical" evidence="1">
    <location>
        <begin position="46"/>
        <end position="63"/>
    </location>
</feature>
<evidence type="ECO:0000313" key="2">
    <source>
        <dbReference type="EMBL" id="WNO47453.1"/>
    </source>
</evidence>
<sequence length="154" mass="18383">MWYLILCFALFLFLSKNTISNKILPLLFSAYLFRLEFAPTLTLSEYLWWTISLLHLFWFYTYLNFKRTYLVDTIFVSCIKLLELIIITFPFVSFYLPGIISQYLFKLDNIFLSGIVTCLVLRESGYNIKVDVKDMRSFYLLFGVVMMHMIAYVF</sequence>
<keyword evidence="1" id="KW-0472">Membrane</keyword>
<reference evidence="2" key="1">
    <citation type="submission" date="2023-08" db="EMBL/GenBank/DDBJ databases">
        <authorList>
            <person name="Nazir A."/>
        </authorList>
    </citation>
    <scope>NUCLEOTIDE SEQUENCE</scope>
</reference>
<proteinExistence type="predicted"/>
<evidence type="ECO:0000256" key="1">
    <source>
        <dbReference type="SAM" id="Phobius"/>
    </source>
</evidence>
<keyword evidence="1" id="KW-0812">Transmembrane</keyword>
<feature type="transmembrane region" description="Helical" evidence="1">
    <location>
        <begin position="75"/>
        <end position="97"/>
    </location>
</feature>
<keyword evidence="1" id="KW-1133">Transmembrane helix</keyword>
<accession>A0AA96QZD6</accession>
<protein>
    <submittedName>
        <fullName evidence="2">Uncharacterized protein</fullName>
    </submittedName>
</protein>